<evidence type="ECO:0000313" key="1">
    <source>
        <dbReference type="EMBL" id="GBP01887.1"/>
    </source>
</evidence>
<dbReference type="Proteomes" id="UP000299102">
    <property type="component" value="Unassembled WGS sequence"/>
</dbReference>
<organism evidence="1 2">
    <name type="scientific">Eumeta variegata</name>
    <name type="common">Bagworm moth</name>
    <name type="synonym">Eumeta japonica</name>
    <dbReference type="NCBI Taxonomy" id="151549"/>
    <lineage>
        <taxon>Eukaryota</taxon>
        <taxon>Metazoa</taxon>
        <taxon>Ecdysozoa</taxon>
        <taxon>Arthropoda</taxon>
        <taxon>Hexapoda</taxon>
        <taxon>Insecta</taxon>
        <taxon>Pterygota</taxon>
        <taxon>Neoptera</taxon>
        <taxon>Endopterygota</taxon>
        <taxon>Lepidoptera</taxon>
        <taxon>Glossata</taxon>
        <taxon>Ditrysia</taxon>
        <taxon>Tineoidea</taxon>
        <taxon>Psychidae</taxon>
        <taxon>Oiketicinae</taxon>
        <taxon>Eumeta</taxon>
    </lineage>
</organism>
<sequence length="115" mass="13233">MADPSGNHDKNLGLDINETMVYFYDFEKQNTFVYGIDEAGAMISNISGLDRSRKFLLFVPGYKSYIHKKSVKKARDAFQNVSNSYLIIVDHNSYTNNNHGFIKSYEREPFNMSTT</sequence>
<dbReference type="EMBL" id="BGZK01003492">
    <property type="protein sequence ID" value="GBP01887.1"/>
    <property type="molecule type" value="Genomic_DNA"/>
</dbReference>
<dbReference type="AlphaFoldDB" id="A0A4C1SKN6"/>
<accession>A0A4C1SKN6</accession>
<protein>
    <submittedName>
        <fullName evidence="1">Uncharacterized protein</fullName>
    </submittedName>
</protein>
<reference evidence="1 2" key="1">
    <citation type="journal article" date="2019" name="Commun. Biol.">
        <title>The bagworm genome reveals a unique fibroin gene that provides high tensile strength.</title>
        <authorList>
            <person name="Kono N."/>
            <person name="Nakamura H."/>
            <person name="Ohtoshi R."/>
            <person name="Tomita M."/>
            <person name="Numata K."/>
            <person name="Arakawa K."/>
        </authorList>
    </citation>
    <scope>NUCLEOTIDE SEQUENCE [LARGE SCALE GENOMIC DNA]</scope>
</reference>
<keyword evidence="2" id="KW-1185">Reference proteome</keyword>
<proteinExistence type="predicted"/>
<comment type="caution">
    <text evidence="1">The sequence shown here is derived from an EMBL/GenBank/DDBJ whole genome shotgun (WGS) entry which is preliminary data.</text>
</comment>
<evidence type="ECO:0000313" key="2">
    <source>
        <dbReference type="Proteomes" id="UP000299102"/>
    </source>
</evidence>
<dbReference type="OrthoDB" id="7464309at2759"/>
<name>A0A4C1SKN6_EUMVA</name>
<gene>
    <name evidence="1" type="ORF">EVAR_70589_1</name>
</gene>